<feature type="non-terminal residue" evidence="1">
    <location>
        <position position="281"/>
    </location>
</feature>
<name>X6LNC9_RETFI</name>
<organism evidence="1 2">
    <name type="scientific">Reticulomyxa filosa</name>
    <dbReference type="NCBI Taxonomy" id="46433"/>
    <lineage>
        <taxon>Eukaryota</taxon>
        <taxon>Sar</taxon>
        <taxon>Rhizaria</taxon>
        <taxon>Retaria</taxon>
        <taxon>Foraminifera</taxon>
        <taxon>Monothalamids</taxon>
        <taxon>Reticulomyxidae</taxon>
        <taxon>Reticulomyxa</taxon>
    </lineage>
</organism>
<dbReference type="AlphaFoldDB" id="X6LNC9"/>
<evidence type="ECO:0000313" key="1">
    <source>
        <dbReference type="EMBL" id="ETO02235.1"/>
    </source>
</evidence>
<dbReference type="PANTHER" id="PTHR22605">
    <property type="entry name" value="RZ-TYPE DOMAIN-CONTAINING PROTEIN"/>
    <property type="match status" value="1"/>
</dbReference>
<sequence length="281" mass="32282">ALHVVSFQCTQNSKALGIQERWNQAMSHSDGELIKLLLLDEIGLAEHSKHSPLKVLHHLLENPKISFVGLSNWPLDAAKMNRVIVHQIPNNLDDDLKAIGESICNTNHTDLHQRDVDILVDVFKELNTQISRQNWSNKDIWLGRRDFNALIRHYMYNQVLSKSLQGVMRNLGGCKEPRFQESLTKALKKGLRKSTTEISALMNHWGPLKCVEMNLQDKNCRHCMLVCENPYSWQLLLDYKLLACEDVVFLFESKFAADTAIMTNYDHLHKVINCMQVGKKI</sequence>
<dbReference type="InterPro" id="IPR031248">
    <property type="entry name" value="RNF213"/>
</dbReference>
<accession>X6LNC9</accession>
<feature type="non-terminal residue" evidence="1">
    <location>
        <position position="1"/>
    </location>
</feature>
<comment type="caution">
    <text evidence="1">The sequence shown here is derived from an EMBL/GenBank/DDBJ whole genome shotgun (WGS) entry which is preliminary data.</text>
</comment>
<evidence type="ECO:0000313" key="2">
    <source>
        <dbReference type="Proteomes" id="UP000023152"/>
    </source>
</evidence>
<dbReference type="GO" id="GO:0004842">
    <property type="term" value="F:ubiquitin-protein transferase activity"/>
    <property type="evidence" value="ECO:0007669"/>
    <property type="project" value="InterPro"/>
</dbReference>
<dbReference type="GO" id="GO:0016887">
    <property type="term" value="F:ATP hydrolysis activity"/>
    <property type="evidence" value="ECO:0007669"/>
    <property type="project" value="InterPro"/>
</dbReference>
<dbReference type="EMBL" id="ASPP01036352">
    <property type="protein sequence ID" value="ETO02235.1"/>
    <property type="molecule type" value="Genomic_DNA"/>
</dbReference>
<protein>
    <submittedName>
        <fullName evidence="1">Uncharacterized protein</fullName>
    </submittedName>
</protein>
<dbReference type="Proteomes" id="UP000023152">
    <property type="component" value="Unassembled WGS sequence"/>
</dbReference>
<keyword evidence="2" id="KW-1185">Reference proteome</keyword>
<proteinExistence type="predicted"/>
<gene>
    <name evidence="1" type="ORF">RFI_35201</name>
</gene>
<dbReference type="PANTHER" id="PTHR22605:SF1">
    <property type="entry name" value="RZ-TYPE DOMAIN-CONTAINING PROTEIN"/>
    <property type="match status" value="1"/>
</dbReference>
<reference evidence="1 2" key="1">
    <citation type="journal article" date="2013" name="Curr. Biol.">
        <title>The Genome of the Foraminiferan Reticulomyxa filosa.</title>
        <authorList>
            <person name="Glockner G."/>
            <person name="Hulsmann N."/>
            <person name="Schleicher M."/>
            <person name="Noegel A.A."/>
            <person name="Eichinger L."/>
            <person name="Gallinger C."/>
            <person name="Pawlowski J."/>
            <person name="Sierra R."/>
            <person name="Euteneuer U."/>
            <person name="Pillet L."/>
            <person name="Moustafa A."/>
            <person name="Platzer M."/>
            <person name="Groth M."/>
            <person name="Szafranski K."/>
            <person name="Schliwa M."/>
        </authorList>
    </citation>
    <scope>NUCLEOTIDE SEQUENCE [LARGE SCALE GENOMIC DNA]</scope>
</reference>